<sequence>MLQQSSEAMRLLFTNKQFTMLKLKQFLLCGLVCWLASCSKDNLQPPIDRTSVPRTMGVFIENNYDLSLLNAALKKTGLYDTLINNGPFTLMAPDNNAFNLIGISTIEQIESLNTDSLREVLKYHIIRNRYFTNMLPLQLDNKYITLSGAPMHVSVDVSNYFTASDRMIVINGAIMGKGTKRDIALANGVIHIVTRPLGYNKMTTQEYIAADTSLSFFVAAMKQFKLWDNLKENNPVTIFVPTNNAFLKNNITLEKIKAMNPADYSPVTFGIYALMMKPMRIFTTDGYMIGQLNINGGSIARVDSTYGVSPNYSTWSGNKAEIWIYKWKGGSWVVNTEGPASIQYNQGFSNCDHLCNNGVVHIVDDIFLQPDLMKR</sequence>
<dbReference type="GO" id="GO:0007155">
    <property type="term" value="P:cell adhesion"/>
    <property type="evidence" value="ECO:0007669"/>
    <property type="project" value="TreeGrafter"/>
</dbReference>
<evidence type="ECO:0000313" key="3">
    <source>
        <dbReference type="Proteomes" id="UP000260644"/>
    </source>
</evidence>
<dbReference type="PROSITE" id="PS50213">
    <property type="entry name" value="FAS1"/>
    <property type="match status" value="2"/>
</dbReference>
<proteinExistence type="predicted"/>
<keyword evidence="3" id="KW-1185">Reference proteome</keyword>
<dbReference type="GO" id="GO:0005615">
    <property type="term" value="C:extracellular space"/>
    <property type="evidence" value="ECO:0007669"/>
    <property type="project" value="TreeGrafter"/>
</dbReference>
<dbReference type="Pfam" id="PF02469">
    <property type="entry name" value="Fasciclin"/>
    <property type="match status" value="2"/>
</dbReference>
<gene>
    <name evidence="2" type="ORF">DVR12_02380</name>
</gene>
<dbReference type="Proteomes" id="UP000260644">
    <property type="component" value="Unassembled WGS sequence"/>
</dbReference>
<dbReference type="RefSeq" id="WP_116973848.1">
    <property type="nucleotide sequence ID" value="NZ_QPMM01000001.1"/>
</dbReference>
<dbReference type="EMBL" id="QPMM01000001">
    <property type="protein sequence ID" value="RFS26657.1"/>
    <property type="molecule type" value="Genomic_DNA"/>
</dbReference>
<name>A0A3E1YH13_9BACT</name>
<dbReference type="GO" id="GO:0030198">
    <property type="term" value="P:extracellular matrix organization"/>
    <property type="evidence" value="ECO:0007669"/>
    <property type="project" value="TreeGrafter"/>
</dbReference>
<organism evidence="2 3">
    <name type="scientific">Chitinophaga silvatica</name>
    <dbReference type="NCBI Taxonomy" id="2282649"/>
    <lineage>
        <taxon>Bacteria</taxon>
        <taxon>Pseudomonadati</taxon>
        <taxon>Bacteroidota</taxon>
        <taxon>Chitinophagia</taxon>
        <taxon>Chitinophagales</taxon>
        <taxon>Chitinophagaceae</taxon>
        <taxon>Chitinophaga</taxon>
    </lineage>
</organism>
<dbReference type="GO" id="GO:0031012">
    <property type="term" value="C:extracellular matrix"/>
    <property type="evidence" value="ECO:0007669"/>
    <property type="project" value="TreeGrafter"/>
</dbReference>
<evidence type="ECO:0000259" key="1">
    <source>
        <dbReference type="PROSITE" id="PS50213"/>
    </source>
</evidence>
<dbReference type="PANTHER" id="PTHR10900">
    <property type="entry name" value="PERIOSTIN-RELATED"/>
    <property type="match status" value="1"/>
</dbReference>
<feature type="domain" description="FAS1" evidence="1">
    <location>
        <begin position="53"/>
        <end position="197"/>
    </location>
</feature>
<dbReference type="AlphaFoldDB" id="A0A3E1YH13"/>
<dbReference type="PANTHER" id="PTHR10900:SF77">
    <property type="entry name" value="FI19380P1"/>
    <property type="match status" value="1"/>
</dbReference>
<dbReference type="InterPro" id="IPR050904">
    <property type="entry name" value="Adhesion/Biosynth-related"/>
</dbReference>
<feature type="domain" description="FAS1" evidence="1">
    <location>
        <begin position="201"/>
        <end position="367"/>
    </location>
</feature>
<dbReference type="SMART" id="SM00554">
    <property type="entry name" value="FAS1"/>
    <property type="match status" value="2"/>
</dbReference>
<evidence type="ECO:0000313" key="2">
    <source>
        <dbReference type="EMBL" id="RFS26657.1"/>
    </source>
</evidence>
<dbReference type="InterPro" id="IPR036378">
    <property type="entry name" value="FAS1_dom_sf"/>
</dbReference>
<dbReference type="InterPro" id="IPR000782">
    <property type="entry name" value="FAS1_domain"/>
</dbReference>
<dbReference type="SUPFAM" id="SSF82153">
    <property type="entry name" value="FAS1 domain"/>
    <property type="match status" value="2"/>
</dbReference>
<comment type="caution">
    <text evidence="2">The sequence shown here is derived from an EMBL/GenBank/DDBJ whole genome shotgun (WGS) entry which is preliminary data.</text>
</comment>
<dbReference type="GO" id="GO:0050839">
    <property type="term" value="F:cell adhesion molecule binding"/>
    <property type="evidence" value="ECO:0007669"/>
    <property type="project" value="TreeGrafter"/>
</dbReference>
<dbReference type="OrthoDB" id="1144324at2"/>
<protein>
    <submittedName>
        <fullName evidence="2">Fasciclin domain-containing protein</fullName>
    </submittedName>
</protein>
<accession>A0A3E1YH13</accession>
<dbReference type="Gene3D" id="2.30.180.10">
    <property type="entry name" value="FAS1 domain"/>
    <property type="match status" value="2"/>
</dbReference>
<reference evidence="2 3" key="1">
    <citation type="submission" date="2018-07" db="EMBL/GenBank/DDBJ databases">
        <title>Chitinophaga K2CV101002-2 sp. nov., isolated from a monsoon evergreen broad-leaved forest soil.</title>
        <authorList>
            <person name="Lv Y."/>
        </authorList>
    </citation>
    <scope>NUCLEOTIDE SEQUENCE [LARGE SCALE GENOMIC DNA]</scope>
    <source>
        <strain evidence="2 3">GDMCC 1.1288</strain>
    </source>
</reference>